<name>A0A7G9YD00_9EURY</name>
<organism evidence="1">
    <name type="scientific">Candidatus Methanogaster sp. ANME-2c ERB4</name>
    <dbReference type="NCBI Taxonomy" id="2759911"/>
    <lineage>
        <taxon>Archaea</taxon>
        <taxon>Methanobacteriati</taxon>
        <taxon>Methanobacteriota</taxon>
        <taxon>Stenosarchaea group</taxon>
        <taxon>Methanomicrobia</taxon>
        <taxon>Methanosarcinales</taxon>
        <taxon>ANME-2 cluster</taxon>
        <taxon>Candidatus Methanogasteraceae</taxon>
        <taxon>Candidatus Methanogaster</taxon>
    </lineage>
</organism>
<gene>
    <name evidence="1" type="ORF">LAAKCKNM_00004</name>
</gene>
<dbReference type="AlphaFoldDB" id="A0A7G9YD00"/>
<protein>
    <submittedName>
        <fullName evidence="1">Uncharacterized protein</fullName>
    </submittedName>
</protein>
<sequence>MEIKDRKCRLEEGEASNPKTICAGERFKRDAPDFNRVWSGWGLYCIDEYKSVS</sequence>
<accession>A0A7G9YD00</accession>
<dbReference type="EMBL" id="MT631160">
    <property type="protein sequence ID" value="QNO45884.1"/>
    <property type="molecule type" value="Genomic_DNA"/>
</dbReference>
<reference evidence="1" key="1">
    <citation type="submission" date="2020-06" db="EMBL/GenBank/DDBJ databases">
        <title>Unique genomic features of the anaerobic methanotrophic archaea.</title>
        <authorList>
            <person name="Chadwick G.L."/>
            <person name="Skennerton C.T."/>
            <person name="Laso-Perez R."/>
            <person name="Leu A.O."/>
            <person name="Speth D.R."/>
            <person name="Yu H."/>
            <person name="Morgan-Lang C."/>
            <person name="Hatzenpichler R."/>
            <person name="Goudeau D."/>
            <person name="Malmstrom R."/>
            <person name="Brazelton W.J."/>
            <person name="Woyke T."/>
            <person name="Hallam S.J."/>
            <person name="Tyson G.W."/>
            <person name="Wegener G."/>
            <person name="Boetius A."/>
            <person name="Orphan V."/>
        </authorList>
    </citation>
    <scope>NUCLEOTIDE SEQUENCE</scope>
</reference>
<proteinExistence type="predicted"/>
<evidence type="ECO:0000313" key="1">
    <source>
        <dbReference type="EMBL" id="QNO45884.1"/>
    </source>
</evidence>